<evidence type="ECO:0000256" key="1">
    <source>
        <dbReference type="SAM" id="MobiDB-lite"/>
    </source>
</evidence>
<proteinExistence type="predicted"/>
<organism evidence="2 3">
    <name type="scientific">Ophiobolus disseminans</name>
    <dbReference type="NCBI Taxonomy" id="1469910"/>
    <lineage>
        <taxon>Eukaryota</taxon>
        <taxon>Fungi</taxon>
        <taxon>Dikarya</taxon>
        <taxon>Ascomycota</taxon>
        <taxon>Pezizomycotina</taxon>
        <taxon>Dothideomycetes</taxon>
        <taxon>Pleosporomycetidae</taxon>
        <taxon>Pleosporales</taxon>
        <taxon>Pleosporineae</taxon>
        <taxon>Phaeosphaeriaceae</taxon>
        <taxon>Ophiobolus</taxon>
    </lineage>
</organism>
<dbReference type="Proteomes" id="UP000799424">
    <property type="component" value="Unassembled WGS sequence"/>
</dbReference>
<accession>A0A6A6ZCL5</accession>
<gene>
    <name evidence="2" type="ORF">CC86DRAFT_153259</name>
</gene>
<reference evidence="2" key="1">
    <citation type="journal article" date="2020" name="Stud. Mycol.">
        <title>101 Dothideomycetes genomes: a test case for predicting lifestyles and emergence of pathogens.</title>
        <authorList>
            <person name="Haridas S."/>
            <person name="Albert R."/>
            <person name="Binder M."/>
            <person name="Bloem J."/>
            <person name="Labutti K."/>
            <person name="Salamov A."/>
            <person name="Andreopoulos B."/>
            <person name="Baker S."/>
            <person name="Barry K."/>
            <person name="Bills G."/>
            <person name="Bluhm B."/>
            <person name="Cannon C."/>
            <person name="Castanera R."/>
            <person name="Culley D."/>
            <person name="Daum C."/>
            <person name="Ezra D."/>
            <person name="Gonzalez J."/>
            <person name="Henrissat B."/>
            <person name="Kuo A."/>
            <person name="Liang C."/>
            <person name="Lipzen A."/>
            <person name="Lutzoni F."/>
            <person name="Magnuson J."/>
            <person name="Mondo S."/>
            <person name="Nolan M."/>
            <person name="Ohm R."/>
            <person name="Pangilinan J."/>
            <person name="Park H.-J."/>
            <person name="Ramirez L."/>
            <person name="Alfaro M."/>
            <person name="Sun H."/>
            <person name="Tritt A."/>
            <person name="Yoshinaga Y."/>
            <person name="Zwiers L.-H."/>
            <person name="Turgeon B."/>
            <person name="Goodwin S."/>
            <person name="Spatafora J."/>
            <person name="Crous P."/>
            <person name="Grigoriev I."/>
        </authorList>
    </citation>
    <scope>NUCLEOTIDE SEQUENCE</scope>
    <source>
        <strain evidence="2">CBS 113818</strain>
    </source>
</reference>
<sequence length="162" mass="17757">MLHTCPCRIGSCTELISHLFLHTQFALQASRVLSSVLRLVNLRQEPPDTIFGVVFKFVLAHLRLAHVNLTSSATTLLVHHLRPANDVDLPQGSKPPAAPTPRRYTGHTAHSNLGASSRLLYAQIYAPSSIAVAVMNRDRPHSRTCPARHNLVCGGAPHARRL</sequence>
<keyword evidence="3" id="KW-1185">Reference proteome</keyword>
<feature type="region of interest" description="Disordered" evidence="1">
    <location>
        <begin position="87"/>
        <end position="109"/>
    </location>
</feature>
<dbReference type="AlphaFoldDB" id="A0A6A6ZCL5"/>
<protein>
    <submittedName>
        <fullName evidence="2">Uncharacterized protein</fullName>
    </submittedName>
</protein>
<dbReference type="EMBL" id="MU006249">
    <property type="protein sequence ID" value="KAF2818726.1"/>
    <property type="molecule type" value="Genomic_DNA"/>
</dbReference>
<name>A0A6A6ZCL5_9PLEO</name>
<evidence type="ECO:0000313" key="2">
    <source>
        <dbReference type="EMBL" id="KAF2818726.1"/>
    </source>
</evidence>
<evidence type="ECO:0000313" key="3">
    <source>
        <dbReference type="Proteomes" id="UP000799424"/>
    </source>
</evidence>